<sequence length="242" mass="27787">MSQNIKNKIEADGFAVVNEVFSESEIDTLLKTIADIDISKPTFRKTNDLFAIRQFLKEVPETIVIIFNKTLIALINSIFGENYFVVKSIYFDKPEDSNWFVAYHQDLTISVDKKLDIDGFGPWTVKHQQFAVQPPLSILQDNFTIRIHLDDTDEGNGALKVIPQSHLKGIYRPETIDWNMEKEVTCPVQKGGIMFMKPLLLHASNRTSNHRKRRVIHIEFSRITLPANLQWSEALQAETTLN</sequence>
<dbReference type="Proteomes" id="UP000293162">
    <property type="component" value="Unassembled WGS sequence"/>
</dbReference>
<dbReference type="PANTHER" id="PTHR20883">
    <property type="entry name" value="PHYTANOYL-COA DIOXYGENASE DOMAIN CONTAINING 1"/>
    <property type="match status" value="1"/>
</dbReference>
<comment type="caution">
    <text evidence="2">The sequence shown here is derived from an EMBL/GenBank/DDBJ whole genome shotgun (WGS) entry which is preliminary data.</text>
</comment>
<name>A0A4Q5M0L5_9BACT</name>
<evidence type="ECO:0000313" key="3">
    <source>
        <dbReference type="Proteomes" id="UP000293162"/>
    </source>
</evidence>
<evidence type="ECO:0000256" key="1">
    <source>
        <dbReference type="ARBA" id="ARBA00001954"/>
    </source>
</evidence>
<proteinExistence type="predicted"/>
<gene>
    <name evidence="2" type="ORF">EWM59_10190</name>
</gene>
<keyword evidence="2" id="KW-0560">Oxidoreductase</keyword>
<accession>A0A4Q5M0L5</accession>
<keyword evidence="2" id="KW-0223">Dioxygenase</keyword>
<dbReference type="EMBL" id="SEWF01000012">
    <property type="protein sequence ID" value="RYU95724.1"/>
    <property type="molecule type" value="Genomic_DNA"/>
</dbReference>
<dbReference type="InterPro" id="IPR008775">
    <property type="entry name" value="Phytyl_CoA_dOase-like"/>
</dbReference>
<evidence type="ECO:0000313" key="2">
    <source>
        <dbReference type="EMBL" id="RYU95724.1"/>
    </source>
</evidence>
<dbReference type="Pfam" id="PF05721">
    <property type="entry name" value="PhyH"/>
    <property type="match status" value="1"/>
</dbReference>
<organism evidence="2 3">
    <name type="scientific">Emticicia agri</name>
    <dbReference type="NCBI Taxonomy" id="2492393"/>
    <lineage>
        <taxon>Bacteria</taxon>
        <taxon>Pseudomonadati</taxon>
        <taxon>Bacteroidota</taxon>
        <taxon>Cytophagia</taxon>
        <taxon>Cytophagales</taxon>
        <taxon>Leadbetterellaceae</taxon>
        <taxon>Emticicia</taxon>
    </lineage>
</organism>
<comment type="cofactor">
    <cofactor evidence="1">
        <name>Fe(2+)</name>
        <dbReference type="ChEBI" id="CHEBI:29033"/>
    </cofactor>
</comment>
<dbReference type="GO" id="GO:0005506">
    <property type="term" value="F:iron ion binding"/>
    <property type="evidence" value="ECO:0007669"/>
    <property type="project" value="UniProtKB-ARBA"/>
</dbReference>
<dbReference type="AlphaFoldDB" id="A0A4Q5M0L5"/>
<dbReference type="Gene3D" id="2.60.120.620">
    <property type="entry name" value="q2cbj1_9rhob like domain"/>
    <property type="match status" value="1"/>
</dbReference>
<protein>
    <submittedName>
        <fullName evidence="2">Phytanoyl-CoA dioxygenase</fullName>
    </submittedName>
</protein>
<dbReference type="OrthoDB" id="9791262at2"/>
<reference evidence="2 3" key="1">
    <citation type="submission" date="2019-02" db="EMBL/GenBank/DDBJ databases">
        <title>Bacterial novel species Emticicia sp. 17J42-9 isolated from soil.</title>
        <authorList>
            <person name="Jung H.-Y."/>
        </authorList>
    </citation>
    <scope>NUCLEOTIDE SEQUENCE [LARGE SCALE GENOMIC DNA]</scope>
    <source>
        <strain evidence="2 3">17J42-9</strain>
    </source>
</reference>
<dbReference type="RefSeq" id="WP_130020863.1">
    <property type="nucleotide sequence ID" value="NZ_SEWF01000012.1"/>
</dbReference>
<dbReference type="SUPFAM" id="SSF51197">
    <property type="entry name" value="Clavaminate synthase-like"/>
    <property type="match status" value="1"/>
</dbReference>
<dbReference type="GO" id="GO:0016706">
    <property type="term" value="F:2-oxoglutarate-dependent dioxygenase activity"/>
    <property type="evidence" value="ECO:0007669"/>
    <property type="project" value="UniProtKB-ARBA"/>
</dbReference>
<dbReference type="PANTHER" id="PTHR20883:SF48">
    <property type="entry name" value="ECTOINE DIOXYGENASE"/>
    <property type="match status" value="1"/>
</dbReference>
<keyword evidence="3" id="KW-1185">Reference proteome</keyword>